<sequence length="101" mass="11242">MEWPATISRKASIADSTHAGPPCTPTPTPSPPERRARQLTLPEVQAILRRDQTEGWIGEIEGIDLTLTCLRAKRDESERLTRRPTVDLGIPSRRSTTEPVT</sequence>
<feature type="compositionally biased region" description="Pro residues" evidence="1">
    <location>
        <begin position="22"/>
        <end position="31"/>
    </location>
</feature>
<reference evidence="3" key="1">
    <citation type="journal article" date="2019" name="Int. J. Syst. Evol. Microbiol.">
        <title>The Global Catalogue of Microorganisms (GCM) 10K type strain sequencing project: providing services to taxonomists for standard genome sequencing and annotation.</title>
        <authorList>
            <consortium name="The Broad Institute Genomics Platform"/>
            <consortium name="The Broad Institute Genome Sequencing Center for Infectious Disease"/>
            <person name="Wu L."/>
            <person name="Ma J."/>
        </authorList>
    </citation>
    <scope>NUCLEOTIDE SEQUENCE [LARGE SCALE GENOMIC DNA]</scope>
    <source>
        <strain evidence="3">JCM 16904</strain>
    </source>
</reference>
<keyword evidence="3" id="KW-1185">Reference proteome</keyword>
<feature type="region of interest" description="Disordered" evidence="1">
    <location>
        <begin position="75"/>
        <end position="101"/>
    </location>
</feature>
<evidence type="ECO:0000313" key="2">
    <source>
        <dbReference type="EMBL" id="GAA3672860.1"/>
    </source>
</evidence>
<protein>
    <submittedName>
        <fullName evidence="2">Uncharacterized protein</fullName>
    </submittedName>
</protein>
<gene>
    <name evidence="2" type="ORF">GCM10022224_041390</name>
</gene>
<feature type="region of interest" description="Disordered" evidence="1">
    <location>
        <begin position="1"/>
        <end position="36"/>
    </location>
</feature>
<organism evidence="2 3">
    <name type="scientific">Nonomuraea antimicrobica</name>
    <dbReference type="NCBI Taxonomy" id="561173"/>
    <lineage>
        <taxon>Bacteria</taxon>
        <taxon>Bacillati</taxon>
        <taxon>Actinomycetota</taxon>
        <taxon>Actinomycetes</taxon>
        <taxon>Streptosporangiales</taxon>
        <taxon>Streptosporangiaceae</taxon>
        <taxon>Nonomuraea</taxon>
    </lineage>
</organism>
<proteinExistence type="predicted"/>
<comment type="caution">
    <text evidence="2">The sequence shown here is derived from an EMBL/GenBank/DDBJ whole genome shotgun (WGS) entry which is preliminary data.</text>
</comment>
<evidence type="ECO:0000313" key="3">
    <source>
        <dbReference type="Proteomes" id="UP001500902"/>
    </source>
</evidence>
<dbReference type="EMBL" id="BAAAZP010000080">
    <property type="protein sequence ID" value="GAA3672860.1"/>
    <property type="molecule type" value="Genomic_DNA"/>
</dbReference>
<evidence type="ECO:0000256" key="1">
    <source>
        <dbReference type="SAM" id="MobiDB-lite"/>
    </source>
</evidence>
<dbReference type="Proteomes" id="UP001500902">
    <property type="component" value="Unassembled WGS sequence"/>
</dbReference>
<accession>A0ABP7C121</accession>
<feature type="compositionally biased region" description="Basic and acidic residues" evidence="1">
    <location>
        <begin position="75"/>
        <end position="85"/>
    </location>
</feature>
<name>A0ABP7C121_9ACTN</name>